<protein>
    <submittedName>
        <fullName evidence="2">Uncharacterized protein</fullName>
    </submittedName>
</protein>
<accession>A0A2K3MIT6</accession>
<dbReference type="Proteomes" id="UP000236291">
    <property type="component" value="Unassembled WGS sequence"/>
</dbReference>
<feature type="compositionally biased region" description="Basic and acidic residues" evidence="1">
    <location>
        <begin position="150"/>
        <end position="165"/>
    </location>
</feature>
<name>A0A2K3MIT6_TRIPR</name>
<feature type="compositionally biased region" description="Polar residues" evidence="1">
    <location>
        <begin position="168"/>
        <end position="178"/>
    </location>
</feature>
<feature type="region of interest" description="Disordered" evidence="1">
    <location>
        <begin position="86"/>
        <end position="126"/>
    </location>
</feature>
<reference evidence="2 3" key="2">
    <citation type="journal article" date="2017" name="Front. Plant Sci.">
        <title>Gene Classification and Mining of Molecular Markers Useful in Red Clover (Trifolium pratense) Breeding.</title>
        <authorList>
            <person name="Istvanek J."/>
            <person name="Dluhosova J."/>
            <person name="Dluhos P."/>
            <person name="Patkova L."/>
            <person name="Nedelnik J."/>
            <person name="Repkova J."/>
        </authorList>
    </citation>
    <scope>NUCLEOTIDE SEQUENCE [LARGE SCALE GENOMIC DNA]</scope>
    <source>
        <strain evidence="3">cv. Tatra</strain>
        <tissue evidence="2">Young leaves</tissue>
    </source>
</reference>
<dbReference type="EMBL" id="ASHM01063675">
    <property type="protein sequence ID" value="PNX90691.1"/>
    <property type="molecule type" value="Genomic_DNA"/>
</dbReference>
<sequence length="178" mass="20355">MPSLLGLASLSLRKFQSTYNRLPTPMNILEDCVPFNTLSCAPNAALYRVLVVTVCLEYRRPTSPHLQIDPLFGSCNALKPLEVNPIAAPTPDVHNRGDSDDEHDQRERISSAHSYPHITPSHDRGTEFQGSLEYELNNIRREVAFFQEDQQARNEREARQEERLNRMGSRQHNMMSSH</sequence>
<reference evidence="2 3" key="1">
    <citation type="journal article" date="2014" name="Am. J. Bot.">
        <title>Genome assembly and annotation for red clover (Trifolium pratense; Fabaceae).</title>
        <authorList>
            <person name="Istvanek J."/>
            <person name="Jaros M."/>
            <person name="Krenek A."/>
            <person name="Repkova J."/>
        </authorList>
    </citation>
    <scope>NUCLEOTIDE SEQUENCE [LARGE SCALE GENOMIC DNA]</scope>
    <source>
        <strain evidence="3">cv. Tatra</strain>
        <tissue evidence="2">Young leaves</tissue>
    </source>
</reference>
<feature type="region of interest" description="Disordered" evidence="1">
    <location>
        <begin position="147"/>
        <end position="178"/>
    </location>
</feature>
<organism evidence="2 3">
    <name type="scientific">Trifolium pratense</name>
    <name type="common">Red clover</name>
    <dbReference type="NCBI Taxonomy" id="57577"/>
    <lineage>
        <taxon>Eukaryota</taxon>
        <taxon>Viridiplantae</taxon>
        <taxon>Streptophyta</taxon>
        <taxon>Embryophyta</taxon>
        <taxon>Tracheophyta</taxon>
        <taxon>Spermatophyta</taxon>
        <taxon>Magnoliopsida</taxon>
        <taxon>eudicotyledons</taxon>
        <taxon>Gunneridae</taxon>
        <taxon>Pentapetalae</taxon>
        <taxon>rosids</taxon>
        <taxon>fabids</taxon>
        <taxon>Fabales</taxon>
        <taxon>Fabaceae</taxon>
        <taxon>Papilionoideae</taxon>
        <taxon>50 kb inversion clade</taxon>
        <taxon>NPAAA clade</taxon>
        <taxon>Hologalegina</taxon>
        <taxon>IRL clade</taxon>
        <taxon>Trifolieae</taxon>
        <taxon>Trifolium</taxon>
    </lineage>
</organism>
<proteinExistence type="predicted"/>
<dbReference type="AlphaFoldDB" id="A0A2K3MIT6"/>
<evidence type="ECO:0000256" key="1">
    <source>
        <dbReference type="SAM" id="MobiDB-lite"/>
    </source>
</evidence>
<feature type="compositionally biased region" description="Basic and acidic residues" evidence="1">
    <location>
        <begin position="93"/>
        <end position="110"/>
    </location>
</feature>
<evidence type="ECO:0000313" key="2">
    <source>
        <dbReference type="EMBL" id="PNX90691.1"/>
    </source>
</evidence>
<gene>
    <name evidence="2" type="ORF">L195_g046816</name>
</gene>
<comment type="caution">
    <text evidence="2">The sequence shown here is derived from an EMBL/GenBank/DDBJ whole genome shotgun (WGS) entry which is preliminary data.</text>
</comment>
<evidence type="ECO:0000313" key="3">
    <source>
        <dbReference type="Proteomes" id="UP000236291"/>
    </source>
</evidence>